<evidence type="ECO:0000313" key="2">
    <source>
        <dbReference type="EMBL" id="CAL4102690.1"/>
    </source>
</evidence>
<dbReference type="Proteomes" id="UP001497623">
    <property type="component" value="Unassembled WGS sequence"/>
</dbReference>
<organism evidence="2 3">
    <name type="scientific">Meganyctiphanes norvegica</name>
    <name type="common">Northern krill</name>
    <name type="synonym">Thysanopoda norvegica</name>
    <dbReference type="NCBI Taxonomy" id="48144"/>
    <lineage>
        <taxon>Eukaryota</taxon>
        <taxon>Metazoa</taxon>
        <taxon>Ecdysozoa</taxon>
        <taxon>Arthropoda</taxon>
        <taxon>Crustacea</taxon>
        <taxon>Multicrustacea</taxon>
        <taxon>Malacostraca</taxon>
        <taxon>Eumalacostraca</taxon>
        <taxon>Eucarida</taxon>
        <taxon>Euphausiacea</taxon>
        <taxon>Euphausiidae</taxon>
        <taxon>Meganyctiphanes</taxon>
    </lineage>
</organism>
<evidence type="ECO:0000256" key="1">
    <source>
        <dbReference type="SAM" id="MobiDB-lite"/>
    </source>
</evidence>
<protein>
    <submittedName>
        <fullName evidence="2">Uncharacterized protein</fullName>
    </submittedName>
</protein>
<feature type="region of interest" description="Disordered" evidence="1">
    <location>
        <begin position="174"/>
        <end position="211"/>
    </location>
</feature>
<feature type="region of interest" description="Disordered" evidence="1">
    <location>
        <begin position="1"/>
        <end position="102"/>
    </location>
</feature>
<feature type="non-terminal residue" evidence="2">
    <location>
        <position position="1"/>
    </location>
</feature>
<feature type="region of interest" description="Disordered" evidence="1">
    <location>
        <begin position="547"/>
        <end position="577"/>
    </location>
</feature>
<feature type="compositionally biased region" description="Low complexity" evidence="1">
    <location>
        <begin position="174"/>
        <end position="187"/>
    </location>
</feature>
<gene>
    <name evidence="2" type="ORF">MNOR_LOCUS17365</name>
</gene>
<keyword evidence="3" id="KW-1185">Reference proteome</keyword>
<dbReference type="EMBL" id="CAXKWB010011911">
    <property type="protein sequence ID" value="CAL4102690.1"/>
    <property type="molecule type" value="Genomic_DNA"/>
</dbReference>
<evidence type="ECO:0000313" key="3">
    <source>
        <dbReference type="Proteomes" id="UP001497623"/>
    </source>
</evidence>
<comment type="caution">
    <text evidence="2">The sequence shown here is derived from an EMBL/GenBank/DDBJ whole genome shotgun (WGS) entry which is preliminary data.</text>
</comment>
<reference evidence="2 3" key="1">
    <citation type="submission" date="2024-05" db="EMBL/GenBank/DDBJ databases">
        <authorList>
            <person name="Wallberg A."/>
        </authorList>
    </citation>
    <scope>NUCLEOTIDE SEQUENCE [LARGE SCALE GENOMIC DNA]</scope>
</reference>
<dbReference type="AlphaFoldDB" id="A0AAV2QZJ5"/>
<sequence length="629" mass="62708">GMAPGTYVSRMRPRVPSGPMPPRPRQRSNSLVLNTDPIMHPRGVDGSSSTVGGVSGISNSGSSSSNCNSGINSGLSSSNSSGAGFSSSNAGGGGVVGQHAGIPQPHLLTHQTIQVRPGTPVTPGKNAIQIRQEGAGAKIITHSVAGSGSNNSINMSNNSSSGGNNLVGGVLAVAGSGPGPSGRVVGRPPLPPPTTATQQGPTGPPTGVGPTGGPLYVVTTNSGTITVVTRTVAAAGMRATAPAAVVSVGPKTVQTVRVTPQGAGGLRPMLGGTKSNVIVVHKGAPHPGTVTRPISAIPNIREPPTKITIGKAMNSSGGPMLQKQVSGGAGLRMGPPSAVAGTAPNSGSLVSAAPQSGNVIVVDMSQDQHAAAAATVAAVSVNSNSLANILTASGDNTLGGVTVSSAITSSAVTSICSSTSSNESISSINRISAVNCNSVNSISGHGALTATTTTAVSAGSGTAATALEGEWCTMEEEEEEDSGTDHSLPEGQMQMLEEAVEILGRGDKESARNLLRQAGIELLDSPGDMEHSGDNATMAGIMAGLSASSNNNNNNSSSGNTQVTVGLSSQEDGNSNRNISVQQQGATTHHQLTPVGELDPATGLFYNPNNTNIIPENIRRPEPKDDAQE</sequence>
<accession>A0AAV2QZJ5</accession>
<feature type="compositionally biased region" description="Low complexity" evidence="1">
    <location>
        <begin position="607"/>
        <end position="616"/>
    </location>
</feature>
<feature type="compositionally biased region" description="Basic and acidic residues" evidence="1">
    <location>
        <begin position="617"/>
        <end position="629"/>
    </location>
</feature>
<proteinExistence type="predicted"/>
<name>A0AAV2QZJ5_MEGNR</name>
<feature type="compositionally biased region" description="Low complexity" evidence="1">
    <location>
        <begin position="44"/>
        <end position="89"/>
    </location>
</feature>
<feature type="compositionally biased region" description="Low complexity" evidence="1">
    <location>
        <begin position="547"/>
        <end position="558"/>
    </location>
</feature>
<feature type="region of interest" description="Disordered" evidence="1">
    <location>
        <begin position="606"/>
        <end position="629"/>
    </location>
</feature>
<feature type="compositionally biased region" description="Polar residues" evidence="1">
    <location>
        <begin position="559"/>
        <end position="577"/>
    </location>
</feature>